<evidence type="ECO:0000256" key="8">
    <source>
        <dbReference type="RuleBase" id="RU365078"/>
    </source>
</evidence>
<dbReference type="STRING" id="2020962.A0A2N1JA69"/>
<keyword evidence="7 8" id="KW-0206">Cytoskeleton</keyword>
<dbReference type="GO" id="GO:0030036">
    <property type="term" value="P:actin cytoskeleton organization"/>
    <property type="evidence" value="ECO:0007669"/>
    <property type="project" value="InterPro"/>
</dbReference>
<dbReference type="PROSITE" id="PS00231">
    <property type="entry name" value="F_ACTIN_CAPPING_BETA"/>
    <property type="match status" value="1"/>
</dbReference>
<evidence type="ECO:0000256" key="1">
    <source>
        <dbReference type="ARBA" id="ARBA00004245"/>
    </source>
</evidence>
<protein>
    <recommendedName>
        <fullName evidence="3 8">F-actin-capping protein subunit beta</fullName>
    </recommendedName>
</protein>
<evidence type="ECO:0000256" key="6">
    <source>
        <dbReference type="ARBA" id="ARBA00023203"/>
    </source>
</evidence>
<keyword evidence="5 8" id="KW-0963">Cytoplasm</keyword>
<evidence type="ECO:0000256" key="5">
    <source>
        <dbReference type="ARBA" id="ARBA00022490"/>
    </source>
</evidence>
<evidence type="ECO:0000256" key="2">
    <source>
        <dbReference type="ARBA" id="ARBA00006039"/>
    </source>
</evidence>
<keyword evidence="4 8" id="KW-0117">Actin capping</keyword>
<name>A0A2N1JA69_9BASI</name>
<dbReference type="EMBL" id="KZ454991">
    <property type="protein sequence ID" value="PKI83423.1"/>
    <property type="molecule type" value="Genomic_DNA"/>
</dbReference>
<comment type="function">
    <text evidence="8">F-actin-capping proteins bind in a Ca(2+)-independent manner to the fast growing ends of actin filaments (barbed end) thereby blocking the exchange of subunits at these ends. Unlike other capping proteins (such as gelsolin and severin), these proteins do not sever actin filaments.</text>
</comment>
<evidence type="ECO:0000256" key="4">
    <source>
        <dbReference type="ARBA" id="ARBA00022467"/>
    </source>
</evidence>
<dbReference type="AlphaFoldDB" id="A0A2N1JA69"/>
<dbReference type="Gene3D" id="1.20.58.570">
    <property type="match status" value="1"/>
</dbReference>
<organism evidence="9 10">
    <name type="scientific">Malassezia vespertilionis</name>
    <dbReference type="NCBI Taxonomy" id="2020962"/>
    <lineage>
        <taxon>Eukaryota</taxon>
        <taxon>Fungi</taxon>
        <taxon>Dikarya</taxon>
        <taxon>Basidiomycota</taxon>
        <taxon>Ustilaginomycotina</taxon>
        <taxon>Malasseziomycetes</taxon>
        <taxon>Malasseziales</taxon>
        <taxon>Malasseziaceae</taxon>
        <taxon>Malassezia</taxon>
    </lineage>
</organism>
<dbReference type="OrthoDB" id="9979678at2759"/>
<dbReference type="SUPFAM" id="SSF90096">
    <property type="entry name" value="Subunits of heterodimeric actin filament capping protein Capz"/>
    <property type="match status" value="1"/>
</dbReference>
<proteinExistence type="inferred from homology"/>
<evidence type="ECO:0000256" key="3">
    <source>
        <dbReference type="ARBA" id="ARBA00021859"/>
    </source>
</evidence>
<comment type="subunit">
    <text evidence="8">Heterodimer of an alpha and a beta subunit.</text>
</comment>
<dbReference type="GO" id="GO:0005737">
    <property type="term" value="C:cytoplasm"/>
    <property type="evidence" value="ECO:0007669"/>
    <property type="project" value="InterPro"/>
</dbReference>
<dbReference type="Pfam" id="PF01115">
    <property type="entry name" value="F_actin_cap_B"/>
    <property type="match status" value="1"/>
</dbReference>
<gene>
    <name evidence="9" type="primary">CAP2</name>
    <name evidence="9" type="ORF">MVES_002344</name>
</gene>
<dbReference type="GO" id="GO:0000902">
    <property type="term" value="P:cell morphogenesis"/>
    <property type="evidence" value="ECO:0007669"/>
    <property type="project" value="TreeGrafter"/>
</dbReference>
<sequence length="293" mass="32875">MGDAQEDPLTLAFDILRRLPPSKITSNVEKLVNVLPEHADDLASGVDQPLVLRIDDSPQGASREYLCCDYNRDGNSWRSWITNTWNPPIEDSEEEDTPLVPTGKLRELELQANDAFETYRKLYYETGYSSVYLWDLNTSDSSVLPANFAGVVLFKKDLDTPSDPNAKGTFGTWDSIHVLEVSSITGIGAESNQLKSAKYKVSSTVMLTLNRHDGVATEKGDTVESMKVTDMPGHIINLGKLIEDIESKIRNQVQEIYFGKMHDVVDHLRSLEDLEASRNAKRLQEELVAGWER</sequence>
<dbReference type="PANTHER" id="PTHR10619">
    <property type="entry name" value="F-ACTIN-CAPPING PROTEIN SUBUNIT BETA"/>
    <property type="match status" value="1"/>
</dbReference>
<dbReference type="InterPro" id="IPR042276">
    <property type="entry name" value="CapZ_alpha/beta_2"/>
</dbReference>
<keyword evidence="6 8" id="KW-0009">Actin-binding</keyword>
<evidence type="ECO:0000313" key="9">
    <source>
        <dbReference type="EMBL" id="PKI83423.1"/>
    </source>
</evidence>
<accession>A0A2N1JA69</accession>
<dbReference type="InterPro" id="IPR043175">
    <property type="entry name" value="CAPZB_N"/>
</dbReference>
<dbReference type="GO" id="GO:0008290">
    <property type="term" value="C:F-actin capping protein complex"/>
    <property type="evidence" value="ECO:0007669"/>
    <property type="project" value="UniProtKB-UniRule"/>
</dbReference>
<comment type="subcellular location">
    <subcellularLocation>
        <location evidence="1 8">Cytoplasm</location>
        <location evidence="1 8">Cytoskeleton</location>
    </subcellularLocation>
</comment>
<evidence type="ECO:0000313" key="10">
    <source>
        <dbReference type="Proteomes" id="UP000232875"/>
    </source>
</evidence>
<dbReference type="PRINTS" id="PR00192">
    <property type="entry name" value="FACTINCAPB"/>
</dbReference>
<dbReference type="InterPro" id="IPR037282">
    <property type="entry name" value="CapZ_alpha/beta"/>
</dbReference>
<comment type="similarity">
    <text evidence="2 8">Belongs to the F-actin-capping protein beta subunit family.</text>
</comment>
<dbReference type="InterPro" id="IPR001698">
    <property type="entry name" value="CAPZB"/>
</dbReference>
<dbReference type="Proteomes" id="UP000232875">
    <property type="component" value="Unassembled WGS sequence"/>
</dbReference>
<dbReference type="Gene3D" id="3.90.1150.210">
    <property type="entry name" value="F-actin capping protein, beta subunit"/>
    <property type="match status" value="1"/>
</dbReference>
<dbReference type="GO" id="GO:0051016">
    <property type="term" value="P:barbed-end actin filament capping"/>
    <property type="evidence" value="ECO:0007669"/>
    <property type="project" value="UniProtKB-UniRule"/>
</dbReference>
<evidence type="ECO:0000256" key="7">
    <source>
        <dbReference type="ARBA" id="ARBA00023212"/>
    </source>
</evidence>
<dbReference type="GO" id="GO:0051015">
    <property type="term" value="F:actin filament binding"/>
    <property type="evidence" value="ECO:0007669"/>
    <property type="project" value="TreeGrafter"/>
</dbReference>
<reference evidence="9 10" key="1">
    <citation type="submission" date="2017-10" db="EMBL/GenBank/DDBJ databases">
        <title>A novel species of cold-tolerant Malassezia isolated from bats.</title>
        <authorList>
            <person name="Lorch J.M."/>
            <person name="Palmer J.M."/>
            <person name="Vanderwolf K.J."/>
            <person name="Schmidt K.Z."/>
            <person name="Verant M.L."/>
            <person name="Weller T.J."/>
            <person name="Blehert D.S."/>
        </authorList>
    </citation>
    <scope>NUCLEOTIDE SEQUENCE [LARGE SCALE GENOMIC DNA]</scope>
    <source>
        <strain evidence="9 10">NWHC:44797-103</strain>
    </source>
</reference>
<keyword evidence="10" id="KW-1185">Reference proteome</keyword>
<dbReference type="PANTHER" id="PTHR10619:SF0">
    <property type="entry name" value="F-ACTIN-CAPPING PROTEIN SUBUNIT BETA ISOFORMS 1 AND 2"/>
    <property type="match status" value="1"/>
</dbReference>
<dbReference type="InterPro" id="IPR019771">
    <property type="entry name" value="F-actin_capping_bsu_CS"/>
</dbReference>